<protein>
    <submittedName>
        <fullName evidence="4">ADP-ribose pyrophosphatase YjhB, NUDIX family</fullName>
    </submittedName>
</protein>
<keyword evidence="5" id="KW-1185">Reference proteome</keyword>
<evidence type="ECO:0000259" key="3">
    <source>
        <dbReference type="PROSITE" id="PS51462"/>
    </source>
</evidence>
<dbReference type="Proteomes" id="UP000198415">
    <property type="component" value="Unassembled WGS sequence"/>
</dbReference>
<dbReference type="Pfam" id="PF00293">
    <property type="entry name" value="NUDIX"/>
    <property type="match status" value="1"/>
</dbReference>
<dbReference type="AlphaFoldDB" id="A0A238WAK6"/>
<organism evidence="4 5">
    <name type="scientific">Actinoplanes regularis</name>
    <dbReference type="NCBI Taxonomy" id="52697"/>
    <lineage>
        <taxon>Bacteria</taxon>
        <taxon>Bacillati</taxon>
        <taxon>Actinomycetota</taxon>
        <taxon>Actinomycetes</taxon>
        <taxon>Micromonosporales</taxon>
        <taxon>Micromonosporaceae</taxon>
        <taxon>Actinoplanes</taxon>
    </lineage>
</organism>
<dbReference type="EMBL" id="FZNR01000002">
    <property type="protein sequence ID" value="SNR43625.1"/>
    <property type="molecule type" value="Genomic_DNA"/>
</dbReference>
<dbReference type="PANTHER" id="PTHR43046">
    <property type="entry name" value="GDP-MANNOSE MANNOSYL HYDROLASE"/>
    <property type="match status" value="1"/>
</dbReference>
<evidence type="ECO:0000313" key="4">
    <source>
        <dbReference type="EMBL" id="SNR43625.1"/>
    </source>
</evidence>
<proteinExistence type="predicted"/>
<keyword evidence="2" id="KW-0378">Hydrolase</keyword>
<reference evidence="4 5" key="1">
    <citation type="submission" date="2017-06" db="EMBL/GenBank/DDBJ databases">
        <authorList>
            <person name="Kim H.J."/>
            <person name="Triplett B.A."/>
        </authorList>
    </citation>
    <scope>NUCLEOTIDE SEQUENCE [LARGE SCALE GENOMIC DNA]</scope>
    <source>
        <strain evidence="4 5">DSM 43151</strain>
    </source>
</reference>
<dbReference type="PRINTS" id="PR00502">
    <property type="entry name" value="NUDIXFAMILY"/>
</dbReference>
<dbReference type="PANTHER" id="PTHR43046:SF14">
    <property type="entry name" value="MUTT_NUDIX FAMILY PROTEIN"/>
    <property type="match status" value="1"/>
</dbReference>
<comment type="cofactor">
    <cofactor evidence="1">
        <name>Mg(2+)</name>
        <dbReference type="ChEBI" id="CHEBI:18420"/>
    </cofactor>
</comment>
<dbReference type="InterPro" id="IPR000086">
    <property type="entry name" value="NUDIX_hydrolase_dom"/>
</dbReference>
<dbReference type="RefSeq" id="WP_089292157.1">
    <property type="nucleotide sequence ID" value="NZ_BOMU01000028.1"/>
</dbReference>
<dbReference type="SUPFAM" id="SSF55811">
    <property type="entry name" value="Nudix"/>
    <property type="match status" value="1"/>
</dbReference>
<name>A0A238WAK6_9ACTN</name>
<dbReference type="Gene3D" id="3.90.79.10">
    <property type="entry name" value="Nucleoside Triphosphate Pyrophosphohydrolase"/>
    <property type="match status" value="1"/>
</dbReference>
<dbReference type="GO" id="GO:0016787">
    <property type="term" value="F:hydrolase activity"/>
    <property type="evidence" value="ECO:0007669"/>
    <property type="project" value="UniProtKB-KW"/>
</dbReference>
<evidence type="ECO:0000256" key="2">
    <source>
        <dbReference type="ARBA" id="ARBA00022801"/>
    </source>
</evidence>
<dbReference type="OrthoDB" id="9804442at2"/>
<evidence type="ECO:0000313" key="5">
    <source>
        <dbReference type="Proteomes" id="UP000198415"/>
    </source>
</evidence>
<dbReference type="InterPro" id="IPR020476">
    <property type="entry name" value="Nudix_hydrolase"/>
</dbReference>
<dbReference type="InterPro" id="IPR015797">
    <property type="entry name" value="NUDIX_hydrolase-like_dom_sf"/>
</dbReference>
<gene>
    <name evidence="4" type="ORF">SAMN06264365_102345</name>
</gene>
<evidence type="ECO:0000256" key="1">
    <source>
        <dbReference type="ARBA" id="ARBA00001946"/>
    </source>
</evidence>
<feature type="domain" description="Nudix hydrolase" evidence="3">
    <location>
        <begin position="22"/>
        <end position="152"/>
    </location>
</feature>
<dbReference type="PROSITE" id="PS51462">
    <property type="entry name" value="NUDIX"/>
    <property type="match status" value="1"/>
</dbReference>
<accession>A0A238WAK6</accession>
<sequence length="162" mass="17816">MPAWEESYLGQLRGSVGPGRVLMTVGARAVLRDSVGRVLLIRRSDNGRWALPAGTMELRQTLRECAIREVFEETGLTVHGVTPFAIYSGEQLSTSAYGQPYQHITLACRADSWSGELLRETDETIDAGFYPVDALPETTGPNTRRTLEDLARFESGAPFVLA</sequence>